<evidence type="ECO:0000256" key="2">
    <source>
        <dbReference type="ARBA" id="ARBA00017934"/>
    </source>
</evidence>
<dbReference type="GO" id="GO:0000814">
    <property type="term" value="C:ESCRT II complex"/>
    <property type="evidence" value="ECO:0007669"/>
    <property type="project" value="InterPro"/>
</dbReference>
<dbReference type="WBParaSite" id="nRc.2.0.1.t00682-RA">
    <property type="protein sequence ID" value="nRc.2.0.1.t00682-RA"/>
    <property type="gene ID" value="nRc.2.0.1.g00682"/>
</dbReference>
<proteinExistence type="inferred from homology"/>
<dbReference type="InterPro" id="IPR036390">
    <property type="entry name" value="WH_DNA-bd_sf"/>
</dbReference>
<dbReference type="OMA" id="TRCLIMW"/>
<dbReference type="PANTHER" id="PTHR13149:SF0">
    <property type="entry name" value="VACUOLAR PROTEIN-SORTING-ASSOCIATED PROTEIN 25"/>
    <property type="match status" value="1"/>
</dbReference>
<keyword evidence="6" id="KW-1185">Reference proteome</keyword>
<dbReference type="FunFam" id="1.10.10.10:FF:000141">
    <property type="entry name" value="vacuolar protein-sorting-associated protein 25"/>
    <property type="match status" value="1"/>
</dbReference>
<accession>A0A915HF46</accession>
<keyword evidence="3" id="KW-0813">Transport</keyword>
<name>A0A915HF46_ROMCU</name>
<evidence type="ECO:0000313" key="6">
    <source>
        <dbReference type="Proteomes" id="UP000887565"/>
    </source>
</evidence>
<evidence type="ECO:0000313" key="7">
    <source>
        <dbReference type="WBParaSite" id="nRc.2.0.1.t00682-RA"/>
    </source>
</evidence>
<evidence type="ECO:0000256" key="3">
    <source>
        <dbReference type="ARBA" id="ARBA00022448"/>
    </source>
</evidence>
<dbReference type="Gene3D" id="1.10.10.10">
    <property type="entry name" value="Winged helix-like DNA-binding domain superfamily/Winged helix DNA-binding domain"/>
    <property type="match status" value="1"/>
</dbReference>
<dbReference type="Proteomes" id="UP000887565">
    <property type="component" value="Unplaced"/>
</dbReference>
<evidence type="ECO:0000256" key="5">
    <source>
        <dbReference type="ARBA" id="ARBA00030094"/>
    </source>
</evidence>
<dbReference type="InterPro" id="IPR008570">
    <property type="entry name" value="ESCRT-II_cplx_Vps25-sub"/>
</dbReference>
<organism evidence="6 7">
    <name type="scientific">Romanomermis culicivorax</name>
    <name type="common">Nematode worm</name>
    <dbReference type="NCBI Taxonomy" id="13658"/>
    <lineage>
        <taxon>Eukaryota</taxon>
        <taxon>Metazoa</taxon>
        <taxon>Ecdysozoa</taxon>
        <taxon>Nematoda</taxon>
        <taxon>Enoplea</taxon>
        <taxon>Dorylaimia</taxon>
        <taxon>Mermithida</taxon>
        <taxon>Mermithoidea</taxon>
        <taxon>Mermithidae</taxon>
        <taxon>Romanomermis</taxon>
    </lineage>
</organism>
<dbReference type="InterPro" id="IPR036388">
    <property type="entry name" value="WH-like_DNA-bd_sf"/>
</dbReference>
<dbReference type="GO" id="GO:0016236">
    <property type="term" value="P:macroautophagy"/>
    <property type="evidence" value="ECO:0007669"/>
    <property type="project" value="UniProtKB-ARBA"/>
</dbReference>
<dbReference type="SUPFAM" id="SSF46785">
    <property type="entry name" value="Winged helix' DNA-binding domain"/>
    <property type="match status" value="2"/>
</dbReference>
<comment type="similarity">
    <text evidence="1">Belongs to the VPS25 family.</text>
</comment>
<dbReference type="GO" id="GO:0005198">
    <property type="term" value="F:structural molecule activity"/>
    <property type="evidence" value="ECO:0007669"/>
    <property type="project" value="TreeGrafter"/>
</dbReference>
<dbReference type="AlphaFoldDB" id="A0A915HF46"/>
<evidence type="ECO:0000256" key="4">
    <source>
        <dbReference type="ARBA" id="ARBA00022927"/>
    </source>
</evidence>
<sequence>MTEFEFPWQYQFPPFFTLQPNANTRQKQLECWSSFILEYCQVFKIYELDMLEAQQSPIFSNDSINRKLSKEGIDAVFAYLEKSMNWKTPEEWANVIYEWAVNNGFVNSVCTIFDLIHGDDSRNEAFHKIDQSVLMQALRHLQDKGKAELMSSNGNEGVKFF</sequence>
<dbReference type="GO" id="GO:0042803">
    <property type="term" value="F:protein homodimerization activity"/>
    <property type="evidence" value="ECO:0007669"/>
    <property type="project" value="TreeGrafter"/>
</dbReference>
<dbReference type="PANTHER" id="PTHR13149">
    <property type="entry name" value="VACUOLAR PROTEIN SORTING-ASSOCIATED PROTEIN VPS25"/>
    <property type="match status" value="1"/>
</dbReference>
<protein>
    <recommendedName>
        <fullName evidence="2">Vacuolar protein-sorting-associated protein 25</fullName>
    </recommendedName>
    <alternativeName>
        <fullName evidence="5">ESCRT-II complex subunit VPS25</fullName>
    </alternativeName>
</protein>
<keyword evidence="4" id="KW-0653">Protein transport</keyword>
<dbReference type="Pfam" id="PF05871">
    <property type="entry name" value="ESCRT-II"/>
    <property type="match status" value="1"/>
</dbReference>
<dbReference type="GO" id="GO:0043328">
    <property type="term" value="P:protein transport to vacuole involved in ubiquitin-dependent protein catabolic process via the multivesicular body sorting pathway"/>
    <property type="evidence" value="ECO:0007669"/>
    <property type="project" value="TreeGrafter"/>
</dbReference>
<reference evidence="7" key="1">
    <citation type="submission" date="2022-11" db="UniProtKB">
        <authorList>
            <consortium name="WormBaseParasite"/>
        </authorList>
    </citation>
    <scope>IDENTIFICATION</scope>
</reference>
<evidence type="ECO:0000256" key="1">
    <source>
        <dbReference type="ARBA" id="ARBA00009674"/>
    </source>
</evidence>